<feature type="compositionally biased region" description="Low complexity" evidence="1">
    <location>
        <begin position="76"/>
        <end position="91"/>
    </location>
</feature>
<feature type="compositionally biased region" description="Basic and acidic residues" evidence="1">
    <location>
        <begin position="484"/>
        <end position="493"/>
    </location>
</feature>
<feature type="compositionally biased region" description="Basic and acidic residues" evidence="1">
    <location>
        <begin position="256"/>
        <end position="275"/>
    </location>
</feature>
<evidence type="ECO:0000259" key="2">
    <source>
        <dbReference type="Pfam" id="PF08550"/>
    </source>
</evidence>
<organism evidence="3 4">
    <name type="scientific">Candidozyma haemuli</name>
    <dbReference type="NCBI Taxonomy" id="45357"/>
    <lineage>
        <taxon>Eukaryota</taxon>
        <taxon>Fungi</taxon>
        <taxon>Dikarya</taxon>
        <taxon>Ascomycota</taxon>
        <taxon>Saccharomycotina</taxon>
        <taxon>Pichiomycetes</taxon>
        <taxon>Metschnikowiaceae</taxon>
        <taxon>Candidozyma</taxon>
    </lineage>
</organism>
<protein>
    <recommendedName>
        <fullName evidence="2">Nitrogen regulatory protein areA GATA-like domain-containing protein</fullName>
    </recommendedName>
</protein>
<dbReference type="InterPro" id="IPR013860">
    <property type="entry name" value="AreA_GATA"/>
</dbReference>
<feature type="region of interest" description="Disordered" evidence="1">
    <location>
        <begin position="620"/>
        <end position="900"/>
    </location>
</feature>
<dbReference type="VEuPathDB" id="FungiDB:CXQ85_002417"/>
<dbReference type="AlphaFoldDB" id="A0A2V1AQW8"/>
<feature type="region of interest" description="Disordered" evidence="1">
    <location>
        <begin position="254"/>
        <end position="285"/>
    </location>
</feature>
<feature type="compositionally biased region" description="Basic and acidic residues" evidence="1">
    <location>
        <begin position="377"/>
        <end position="395"/>
    </location>
</feature>
<dbReference type="OrthoDB" id="5563539at2759"/>
<dbReference type="GeneID" id="37007748"/>
<comment type="caution">
    <text evidence="3">The sequence shown here is derived from an EMBL/GenBank/DDBJ whole genome shotgun (WGS) entry which is preliminary data.</text>
</comment>
<dbReference type="GO" id="GO:0005773">
    <property type="term" value="C:vacuole"/>
    <property type="evidence" value="ECO:0007669"/>
    <property type="project" value="GOC"/>
</dbReference>
<accession>A0A2V1AQW8</accession>
<feature type="domain" description="Nitrogen regulatory protein areA GATA-like" evidence="2">
    <location>
        <begin position="134"/>
        <end position="161"/>
    </location>
</feature>
<feature type="region of interest" description="Disordered" evidence="1">
    <location>
        <begin position="519"/>
        <end position="540"/>
    </location>
</feature>
<keyword evidence="4" id="KW-1185">Reference proteome</keyword>
<feature type="region of interest" description="Disordered" evidence="1">
    <location>
        <begin position="376"/>
        <end position="395"/>
    </location>
</feature>
<feature type="compositionally biased region" description="Polar residues" evidence="1">
    <location>
        <begin position="1"/>
        <end position="17"/>
    </location>
</feature>
<dbReference type="STRING" id="45357.A0A2V1AQW8"/>
<dbReference type="RefSeq" id="XP_025341557.1">
    <property type="nucleotide sequence ID" value="XM_025486092.1"/>
</dbReference>
<proteinExistence type="predicted"/>
<dbReference type="Proteomes" id="UP000244309">
    <property type="component" value="Unassembled WGS sequence"/>
</dbReference>
<sequence>MSNQGEVFTGGATTSQHVDAEDDDHFQNTTFKLKRTRSLGLLDEFIDPSEQEKNLENKNQKKEDLAVDTAKAKEYTAAPTSPTSPSSAPATTPTPPFLTSPELIPHDDTDVTVEPSRHVDYLSHQWDVSDICKSWRYVISRRKSVANAARLENASWRTWAQKRCNLKTISPEAVNWSKESDVTWLYGPILDDDDHDHNGNDESRPASTTATNAVAGDVAIARRSPGPKPILKKRTVEDMMISHSNMRKLEIASARAEQEQNRREEAEHQARRDAAAKAGFSDRPPEYFDYNAISAKLNSQYKNFSQNSSRNNSAMDLPELEATASHASDHSDAASDKSQLNHDQLASQLEKINSKQSDSAHYYDQESPLRSSFAHAARTDSNTKPEKPDRHVHFNSEVRQCIAINDPSAESVNEYYGGYDDDDYGQGYGYASSDSYIYEPEDTDMHSLDSEDNDDDDDDDDDEEGGFFLKVPSSSGASHHPGLYKRDTDRSSDMSRSATSDSKQSLRRYSTIELLPSISLNYGSDDEDSDDENPYTSSLSHNVGNFSNRGYDYHYDYNTVYQVDPNHAIYGEGRKTPDVVDVPEDIALGSNFDYDIIENEDIRNFDQAPLDVINCAHDTTESSNTEKIPISSLDDSAAGAPHKPTPNPFSLNDSSDSDSDDEGPGLSINARNSSSSLAQSVFGGGMTSTDKPTDEANYPEHIQMSSEPSEKHVSSINPRYSSTGLSKQPHSSSSLSDQFFTGAGGLSKTESKSEEPSALSDMFFNPTPNNPSKQLEPDAADRSLKGGATSPPLQRKASPLPPHTTSENAFSGKASPPIVRQPPRSGFVLESESDSDSEIDDAVPPSEGARSPDSYSSLYKVADENGLKVSSPDSEEANNQRRGKGSSVASFLGGWNKNSN</sequence>
<feature type="compositionally biased region" description="Acidic residues" evidence="1">
    <location>
        <begin position="831"/>
        <end position="841"/>
    </location>
</feature>
<feature type="compositionally biased region" description="Basic and acidic residues" evidence="1">
    <location>
        <begin position="50"/>
        <end position="74"/>
    </location>
</feature>
<feature type="region of interest" description="Disordered" evidence="1">
    <location>
        <begin position="322"/>
        <end position="343"/>
    </location>
</feature>
<feature type="region of interest" description="Disordered" evidence="1">
    <location>
        <begin position="413"/>
        <end position="505"/>
    </location>
</feature>
<evidence type="ECO:0000256" key="1">
    <source>
        <dbReference type="SAM" id="MobiDB-lite"/>
    </source>
</evidence>
<feature type="compositionally biased region" description="Basic and acidic residues" evidence="1">
    <location>
        <begin position="195"/>
        <end position="204"/>
    </location>
</feature>
<dbReference type="PANTHER" id="PTHR28051:SF1">
    <property type="entry name" value="PROTEIN MTL1-RELATED"/>
    <property type="match status" value="1"/>
</dbReference>
<feature type="compositionally biased region" description="Basic and acidic residues" evidence="1">
    <location>
        <begin position="775"/>
        <end position="784"/>
    </location>
</feature>
<feature type="region of interest" description="Disordered" evidence="1">
    <location>
        <begin position="1"/>
        <end position="24"/>
    </location>
</feature>
<dbReference type="GO" id="GO:0042149">
    <property type="term" value="P:cellular response to glucose starvation"/>
    <property type="evidence" value="ECO:0007669"/>
    <property type="project" value="TreeGrafter"/>
</dbReference>
<evidence type="ECO:0000313" key="4">
    <source>
        <dbReference type="Proteomes" id="UP000244309"/>
    </source>
</evidence>
<dbReference type="EMBL" id="PKFO01000003">
    <property type="protein sequence ID" value="PVH20617.1"/>
    <property type="molecule type" value="Genomic_DNA"/>
</dbReference>
<dbReference type="PANTHER" id="PTHR28051">
    <property type="entry name" value="PROTEIN MTL1-RELATED"/>
    <property type="match status" value="1"/>
</dbReference>
<feature type="compositionally biased region" description="Acidic residues" evidence="1">
    <location>
        <begin position="524"/>
        <end position="533"/>
    </location>
</feature>
<evidence type="ECO:0000313" key="3">
    <source>
        <dbReference type="EMBL" id="PVH20617.1"/>
    </source>
</evidence>
<feature type="compositionally biased region" description="Acidic residues" evidence="1">
    <location>
        <begin position="450"/>
        <end position="465"/>
    </location>
</feature>
<dbReference type="InterPro" id="IPR052292">
    <property type="entry name" value="Glucose_repression_reg"/>
</dbReference>
<dbReference type="GO" id="GO:0007039">
    <property type="term" value="P:protein catabolic process in the vacuole"/>
    <property type="evidence" value="ECO:0007669"/>
    <property type="project" value="TreeGrafter"/>
</dbReference>
<feature type="compositionally biased region" description="Polar residues" evidence="1">
    <location>
        <begin position="714"/>
        <end position="730"/>
    </location>
</feature>
<name>A0A2V1AQW8_9ASCO</name>
<feature type="compositionally biased region" description="Polar residues" evidence="1">
    <location>
        <begin position="669"/>
        <end position="679"/>
    </location>
</feature>
<feature type="region of interest" description="Disordered" evidence="1">
    <location>
        <begin position="193"/>
        <end position="217"/>
    </location>
</feature>
<reference evidence="3 4" key="1">
    <citation type="submission" date="2017-12" db="EMBL/GenBank/DDBJ databases">
        <title>Genome Sequence of a Multidrug-Resistant Candida haemulonii Isolate from a Patient with Chronic Leg Ulcers in Israel.</title>
        <authorList>
            <person name="Chow N.A."/>
            <person name="Gade L."/>
            <person name="Batra D."/>
            <person name="Rowe L.A."/>
            <person name="Ben-Ami R."/>
            <person name="Loparev V.N."/>
            <person name="Litvintseva A.P."/>
        </authorList>
    </citation>
    <scope>NUCLEOTIDE SEQUENCE [LARGE SCALE GENOMIC DNA]</scope>
    <source>
        <strain evidence="3 4">B11899</strain>
    </source>
</reference>
<gene>
    <name evidence="3" type="ORF">CXQ85_002417</name>
</gene>
<feature type="region of interest" description="Disordered" evidence="1">
    <location>
        <begin position="47"/>
        <end position="99"/>
    </location>
</feature>
<dbReference type="Pfam" id="PF08550">
    <property type="entry name" value="GATA_AreA"/>
    <property type="match status" value="1"/>
</dbReference>